<dbReference type="Proteomes" id="UP000076738">
    <property type="component" value="Unassembled WGS sequence"/>
</dbReference>
<proteinExistence type="inferred from homology"/>
<organism evidence="7 8">
    <name type="scientific">Calocera viscosa (strain TUFC12733)</name>
    <dbReference type="NCBI Taxonomy" id="1330018"/>
    <lineage>
        <taxon>Eukaryota</taxon>
        <taxon>Fungi</taxon>
        <taxon>Dikarya</taxon>
        <taxon>Basidiomycota</taxon>
        <taxon>Agaricomycotina</taxon>
        <taxon>Dacrymycetes</taxon>
        <taxon>Dacrymycetales</taxon>
        <taxon>Dacrymycetaceae</taxon>
        <taxon>Calocera</taxon>
    </lineage>
</organism>
<dbReference type="GO" id="GO:0046872">
    <property type="term" value="F:metal ion binding"/>
    <property type="evidence" value="ECO:0007669"/>
    <property type="project" value="UniProtKB-KW"/>
</dbReference>
<comment type="cofactor">
    <cofactor evidence="1">
        <name>Zn(2+)</name>
        <dbReference type="ChEBI" id="CHEBI:29105"/>
    </cofactor>
</comment>
<keyword evidence="8" id="KW-1185">Reference proteome</keyword>
<keyword evidence="5" id="KW-0862">Zinc</keyword>
<dbReference type="Gene3D" id="3.60.15.10">
    <property type="entry name" value="Ribonuclease Z/Hydroxyacylglutathione hydrolase-like"/>
    <property type="match status" value="1"/>
</dbReference>
<dbReference type="InterPro" id="IPR051013">
    <property type="entry name" value="MBL_superfamily_lactonases"/>
</dbReference>
<protein>
    <recommendedName>
        <fullName evidence="6">Metallo-beta-lactamase domain-containing protein</fullName>
    </recommendedName>
</protein>
<dbReference type="PANTHER" id="PTHR42978">
    <property type="entry name" value="QUORUM-QUENCHING LACTONASE YTNP-RELATED-RELATED"/>
    <property type="match status" value="1"/>
</dbReference>
<sequence length="308" mass="33801">MAQQEPTVIFAWVVEKTMDGKTERYLWDLGFVSDISKLGPEGSAAISALFIISDVPASAQLPELLNHLNPPPATLDTLTGMILSHAHADHYGALDEFPSSLPLMVGPGTKAWVDGSPDEEKPVPPWFWNHPKFIGEVGEEGAKGKGEGWHKIGSYEKAFDFFGDGSFWLMQAPGHCPGHQVALCRVSTSPDTYVLLGGDTCHSRYIYTPFPTPVARSEIACWAHPAEGPAESTKGTHTMHVDVAEAYKSIARLTRMEMEDNVICVVAHENEVAEELGVGVGEMKQGWEKWKENGWKKGKERGVHPKPM</sequence>
<evidence type="ECO:0000256" key="2">
    <source>
        <dbReference type="ARBA" id="ARBA00007749"/>
    </source>
</evidence>
<evidence type="ECO:0000256" key="3">
    <source>
        <dbReference type="ARBA" id="ARBA00022723"/>
    </source>
</evidence>
<evidence type="ECO:0000256" key="4">
    <source>
        <dbReference type="ARBA" id="ARBA00022801"/>
    </source>
</evidence>
<dbReference type="PANTHER" id="PTHR42978:SF2">
    <property type="entry name" value="102 KBASES UNSTABLE REGION: FROM 1 TO 119443"/>
    <property type="match status" value="1"/>
</dbReference>
<keyword evidence="4" id="KW-0378">Hydrolase</keyword>
<feature type="domain" description="Metallo-beta-lactamase" evidence="6">
    <location>
        <begin position="8"/>
        <end position="237"/>
    </location>
</feature>
<dbReference type="InterPro" id="IPR001279">
    <property type="entry name" value="Metallo-B-lactamas"/>
</dbReference>
<keyword evidence="3" id="KW-0479">Metal-binding</keyword>
<evidence type="ECO:0000313" key="8">
    <source>
        <dbReference type="Proteomes" id="UP000076738"/>
    </source>
</evidence>
<dbReference type="AlphaFoldDB" id="A0A167Q497"/>
<name>A0A167Q497_CALVF</name>
<evidence type="ECO:0000256" key="1">
    <source>
        <dbReference type="ARBA" id="ARBA00001947"/>
    </source>
</evidence>
<dbReference type="Pfam" id="PF00753">
    <property type="entry name" value="Lactamase_B"/>
    <property type="match status" value="1"/>
</dbReference>
<dbReference type="SMART" id="SM00849">
    <property type="entry name" value="Lactamase_B"/>
    <property type="match status" value="1"/>
</dbReference>
<reference evidence="7 8" key="1">
    <citation type="journal article" date="2016" name="Mol. Biol. Evol.">
        <title>Comparative Genomics of Early-Diverging Mushroom-Forming Fungi Provides Insights into the Origins of Lignocellulose Decay Capabilities.</title>
        <authorList>
            <person name="Nagy L.G."/>
            <person name="Riley R."/>
            <person name="Tritt A."/>
            <person name="Adam C."/>
            <person name="Daum C."/>
            <person name="Floudas D."/>
            <person name="Sun H."/>
            <person name="Yadav J.S."/>
            <person name="Pangilinan J."/>
            <person name="Larsson K.H."/>
            <person name="Matsuura K."/>
            <person name="Barry K."/>
            <person name="Labutti K."/>
            <person name="Kuo R."/>
            <person name="Ohm R.A."/>
            <person name="Bhattacharya S.S."/>
            <person name="Shirouzu T."/>
            <person name="Yoshinaga Y."/>
            <person name="Martin F.M."/>
            <person name="Grigoriev I.V."/>
            <person name="Hibbett D.S."/>
        </authorList>
    </citation>
    <scope>NUCLEOTIDE SEQUENCE [LARGE SCALE GENOMIC DNA]</scope>
    <source>
        <strain evidence="7 8">TUFC12733</strain>
    </source>
</reference>
<dbReference type="GO" id="GO:0016787">
    <property type="term" value="F:hydrolase activity"/>
    <property type="evidence" value="ECO:0007669"/>
    <property type="project" value="UniProtKB-KW"/>
</dbReference>
<dbReference type="STRING" id="1330018.A0A167Q497"/>
<comment type="similarity">
    <text evidence="2">Belongs to the metallo-beta-lactamase superfamily.</text>
</comment>
<dbReference type="EMBL" id="KV417272">
    <property type="protein sequence ID" value="KZO99397.1"/>
    <property type="molecule type" value="Genomic_DNA"/>
</dbReference>
<evidence type="ECO:0000313" key="7">
    <source>
        <dbReference type="EMBL" id="KZO99397.1"/>
    </source>
</evidence>
<dbReference type="SUPFAM" id="SSF56281">
    <property type="entry name" value="Metallo-hydrolase/oxidoreductase"/>
    <property type="match status" value="1"/>
</dbReference>
<dbReference type="InterPro" id="IPR036866">
    <property type="entry name" value="RibonucZ/Hydroxyglut_hydro"/>
</dbReference>
<accession>A0A167Q497</accession>
<evidence type="ECO:0000259" key="6">
    <source>
        <dbReference type="SMART" id="SM00849"/>
    </source>
</evidence>
<evidence type="ECO:0000256" key="5">
    <source>
        <dbReference type="ARBA" id="ARBA00022833"/>
    </source>
</evidence>
<dbReference type="OrthoDB" id="10250730at2759"/>
<gene>
    <name evidence="7" type="ORF">CALVIDRAFT_595997</name>
</gene>